<dbReference type="KEGG" id="htq:FRZ44_19350"/>
<name>A0A5J6MK36_9PROT</name>
<proteinExistence type="predicted"/>
<dbReference type="AlphaFoldDB" id="A0A5J6MK36"/>
<keyword evidence="2" id="KW-1185">Reference proteome</keyword>
<dbReference type="Gene3D" id="1.10.1740.70">
    <property type="entry name" value="ChaB"/>
    <property type="match status" value="1"/>
</dbReference>
<sequence length="87" mass="10074">MGRRFWIVTPAGVFKAMPYSVIEDLPPGVRGHLPQHAQEIYLAAFNNAWAEYGGDPRREEIAHRVAWAAVKRLYIKIGDRWVPRDRM</sequence>
<organism evidence="1 2">
    <name type="scientific">Hypericibacter terrae</name>
    <dbReference type="NCBI Taxonomy" id="2602015"/>
    <lineage>
        <taxon>Bacteria</taxon>
        <taxon>Pseudomonadati</taxon>
        <taxon>Pseudomonadota</taxon>
        <taxon>Alphaproteobacteria</taxon>
        <taxon>Rhodospirillales</taxon>
        <taxon>Dongiaceae</taxon>
        <taxon>Hypericibacter</taxon>
    </lineage>
</organism>
<dbReference type="RefSeq" id="WP_225308625.1">
    <property type="nucleotide sequence ID" value="NZ_CP042906.1"/>
</dbReference>
<dbReference type="InterPro" id="IPR037205">
    <property type="entry name" value="ChaB_sf"/>
</dbReference>
<protein>
    <submittedName>
        <fullName evidence="1">Cation transport regulator</fullName>
    </submittedName>
</protein>
<dbReference type="Proteomes" id="UP000326202">
    <property type="component" value="Chromosome"/>
</dbReference>
<reference evidence="1 2" key="1">
    <citation type="submission" date="2019-08" db="EMBL/GenBank/DDBJ databases">
        <title>Hyperibacter terrae gen. nov., sp. nov. and Hyperibacter viscosus sp. nov., two new members in the family Rhodospirillaceae isolated from the rhizosphere of Hypericum perforatum.</title>
        <authorList>
            <person name="Noviana Z."/>
        </authorList>
    </citation>
    <scope>NUCLEOTIDE SEQUENCE [LARGE SCALE GENOMIC DNA]</scope>
    <source>
        <strain evidence="1 2">R5913</strain>
    </source>
</reference>
<dbReference type="Pfam" id="PF06150">
    <property type="entry name" value="ChaB"/>
    <property type="match status" value="1"/>
</dbReference>
<dbReference type="InterPro" id="IPR009317">
    <property type="entry name" value="ChaB"/>
</dbReference>
<dbReference type="SUPFAM" id="SSF140376">
    <property type="entry name" value="ChaB-like"/>
    <property type="match status" value="1"/>
</dbReference>
<gene>
    <name evidence="1" type="ORF">FRZ44_19350</name>
</gene>
<dbReference type="EMBL" id="CP042906">
    <property type="protein sequence ID" value="QEX16640.1"/>
    <property type="molecule type" value="Genomic_DNA"/>
</dbReference>
<accession>A0A5J6MK36</accession>
<evidence type="ECO:0000313" key="2">
    <source>
        <dbReference type="Proteomes" id="UP000326202"/>
    </source>
</evidence>
<evidence type="ECO:0000313" key="1">
    <source>
        <dbReference type="EMBL" id="QEX16640.1"/>
    </source>
</evidence>